<dbReference type="EMBL" id="JARGCK010000032">
    <property type="protein sequence ID" value="MDK9867189.1"/>
    <property type="molecule type" value="Genomic_DNA"/>
</dbReference>
<feature type="region of interest" description="Disordered" evidence="1">
    <location>
        <begin position="1"/>
        <end position="23"/>
    </location>
</feature>
<accession>A0AAW7AJV6</accession>
<evidence type="ECO:0000313" key="3">
    <source>
        <dbReference type="EMBL" id="MDK9867189.1"/>
    </source>
</evidence>
<dbReference type="RefSeq" id="WP_270916673.1">
    <property type="nucleotide sequence ID" value="NZ_JARGCJ010000040.1"/>
</dbReference>
<organism evidence="3 4">
    <name type="scientific">Staphylococcus equorum</name>
    <dbReference type="NCBI Taxonomy" id="246432"/>
    <lineage>
        <taxon>Bacteria</taxon>
        <taxon>Bacillati</taxon>
        <taxon>Bacillota</taxon>
        <taxon>Bacilli</taxon>
        <taxon>Bacillales</taxon>
        <taxon>Staphylococcaceae</taxon>
        <taxon>Staphylococcus</taxon>
    </lineage>
</organism>
<evidence type="ECO:0000259" key="2">
    <source>
        <dbReference type="Pfam" id="PF18008"/>
    </source>
</evidence>
<proteinExistence type="predicted"/>
<evidence type="ECO:0000313" key="4">
    <source>
        <dbReference type="Proteomes" id="UP001174037"/>
    </source>
</evidence>
<protein>
    <submittedName>
        <fullName evidence="3">Replication protein A</fullName>
    </submittedName>
</protein>
<dbReference type="Proteomes" id="UP001174037">
    <property type="component" value="Unassembled WGS sequence"/>
</dbReference>
<reference evidence="3" key="1">
    <citation type="journal article" date="2023" name="Int. J. Mol. Sci.">
        <title>Antibiotic Resistance/Susceptibility Profiles of Staphylococcus equorum Strains from Cheese, and Genome Analysis for Antibiotic Resistance Genes.</title>
        <authorList>
            <person name="Vazquez L."/>
            <person name="Srednik M.E."/>
            <person name="Rodriguez J."/>
            <person name="Florez A.B."/>
            <person name="Mayo B."/>
        </authorList>
    </citation>
    <scope>NUCLEOTIDE SEQUENCE</scope>
    <source>
        <strain evidence="3">5A3I</strain>
    </source>
</reference>
<evidence type="ECO:0000256" key="1">
    <source>
        <dbReference type="SAM" id="MobiDB-lite"/>
    </source>
</evidence>
<dbReference type="Pfam" id="PF18008">
    <property type="entry name" value="Bac_RepA_C"/>
    <property type="match status" value="1"/>
</dbReference>
<sequence length="143" mass="17064">MNDIREANIEDTKPNQPNHTDHLQKQSDEEALKHLELQEMPEDTKRYMNNFSAKEIQIIKSVILKAKRSFNDLYGEVYMLEDMDDELFTVLKRFKGIMVKKQEKLENMQGYLMRSILSELEEMRSTNMRRKNFENSPLNVFKS</sequence>
<name>A0AAW7AJV6_9STAP</name>
<feature type="domain" description="Replication initiator protein A C-terminal" evidence="2">
    <location>
        <begin position="41"/>
        <end position="123"/>
    </location>
</feature>
<gene>
    <name evidence="3" type="ORF">P1A27_14785</name>
</gene>
<comment type="caution">
    <text evidence="3">The sequence shown here is derived from an EMBL/GenBank/DDBJ whole genome shotgun (WGS) entry which is preliminary data.</text>
</comment>
<dbReference type="InterPro" id="IPR041151">
    <property type="entry name" value="Bac_RepA_C"/>
</dbReference>
<dbReference type="AlphaFoldDB" id="A0AAW7AJV6"/>
<reference evidence="3" key="2">
    <citation type="submission" date="2023-03" db="EMBL/GenBank/DDBJ databases">
        <authorList>
            <person name="Vazquez L."/>
            <person name="Rodriguez J."/>
            <person name="Mayo B."/>
            <person name="Florez A.B."/>
        </authorList>
    </citation>
    <scope>NUCLEOTIDE SEQUENCE</scope>
    <source>
        <strain evidence="3">5A3I</strain>
    </source>
</reference>